<proteinExistence type="predicted"/>
<dbReference type="KEGG" id="senf:GJR95_24460"/>
<name>A0A6P1W062_9BACT</name>
<dbReference type="AlphaFoldDB" id="A0A6P1W062"/>
<dbReference type="EMBL" id="CP045997">
    <property type="protein sequence ID" value="QHV97968.1"/>
    <property type="molecule type" value="Genomic_DNA"/>
</dbReference>
<organism evidence="1 2">
    <name type="scientific">Spirosoma endbachense</name>
    <dbReference type="NCBI Taxonomy" id="2666025"/>
    <lineage>
        <taxon>Bacteria</taxon>
        <taxon>Pseudomonadati</taxon>
        <taxon>Bacteroidota</taxon>
        <taxon>Cytophagia</taxon>
        <taxon>Cytophagales</taxon>
        <taxon>Cytophagaceae</taxon>
        <taxon>Spirosoma</taxon>
    </lineage>
</organism>
<dbReference type="Proteomes" id="UP000464577">
    <property type="component" value="Chromosome"/>
</dbReference>
<evidence type="ECO:0000313" key="1">
    <source>
        <dbReference type="EMBL" id="QHV97968.1"/>
    </source>
</evidence>
<sequence>MNQTNKSSVNTRPVIGQSLLQLGATKKKNTVVNYLLLNMAKLMLTSVAADDKFTSAVKEAADKTKARLLASHTEEELKPIQIMNDVAIQMVRKLSQCESVDSLNACRHYMEELANNRVMIMENVENPEKYGLNPNV</sequence>
<reference evidence="1 2" key="1">
    <citation type="submission" date="2019-11" db="EMBL/GenBank/DDBJ databases">
        <title>Spirosoma endbachense sp. nov., isolated from a natural salt meadow.</title>
        <authorList>
            <person name="Rojas J."/>
            <person name="Ambika Manirajan B."/>
            <person name="Ratering S."/>
            <person name="Suarez C."/>
            <person name="Geissler-Plaum R."/>
            <person name="Schnell S."/>
        </authorList>
    </citation>
    <scope>NUCLEOTIDE SEQUENCE [LARGE SCALE GENOMIC DNA]</scope>
    <source>
        <strain evidence="1 2">I-24</strain>
    </source>
</reference>
<gene>
    <name evidence="1" type="ORF">GJR95_24460</name>
</gene>
<accession>A0A6P1W062</accession>
<evidence type="ECO:0000313" key="2">
    <source>
        <dbReference type="Proteomes" id="UP000464577"/>
    </source>
</evidence>
<protein>
    <submittedName>
        <fullName evidence="1">Uncharacterized protein</fullName>
    </submittedName>
</protein>
<dbReference type="RefSeq" id="WP_162388388.1">
    <property type="nucleotide sequence ID" value="NZ_CP045997.1"/>
</dbReference>
<keyword evidence="2" id="KW-1185">Reference proteome</keyword>